<evidence type="ECO:0000313" key="12">
    <source>
        <dbReference type="EMBL" id="POQ98483.1"/>
    </source>
</evidence>
<dbReference type="InterPro" id="IPR000445">
    <property type="entry name" value="HhH_motif"/>
</dbReference>
<evidence type="ECO:0000256" key="2">
    <source>
        <dbReference type="ARBA" id="ARBA00022485"/>
    </source>
</evidence>
<dbReference type="PROSITE" id="PS01155">
    <property type="entry name" value="ENDONUCLEASE_III_2"/>
    <property type="match status" value="1"/>
</dbReference>
<evidence type="ECO:0000256" key="3">
    <source>
        <dbReference type="ARBA" id="ARBA00022723"/>
    </source>
</evidence>
<evidence type="ECO:0000256" key="6">
    <source>
        <dbReference type="ARBA" id="ARBA00023004"/>
    </source>
</evidence>
<evidence type="ECO:0000256" key="7">
    <source>
        <dbReference type="ARBA" id="ARBA00023014"/>
    </source>
</evidence>
<evidence type="ECO:0000256" key="4">
    <source>
        <dbReference type="ARBA" id="ARBA00022763"/>
    </source>
</evidence>
<keyword evidence="7 10" id="KW-0411">Iron-sulfur</keyword>
<feature type="binding site" evidence="10">
    <location>
        <position position="196"/>
    </location>
    <ligand>
        <name>[4Fe-4S] cluster</name>
        <dbReference type="ChEBI" id="CHEBI:49883"/>
    </ligand>
</feature>
<keyword evidence="4 10" id="KW-0227">DNA damage</keyword>
<feature type="domain" description="HhH-GPD" evidence="11">
    <location>
        <begin position="40"/>
        <end position="187"/>
    </location>
</feature>
<dbReference type="GO" id="GO:0019104">
    <property type="term" value="F:DNA N-glycosylase activity"/>
    <property type="evidence" value="ECO:0007669"/>
    <property type="project" value="UniProtKB-UniRule"/>
</dbReference>
<accession>A0A2S4JG37</accession>
<evidence type="ECO:0000256" key="5">
    <source>
        <dbReference type="ARBA" id="ARBA00022801"/>
    </source>
</evidence>
<evidence type="ECO:0000259" key="11">
    <source>
        <dbReference type="SMART" id="SM00478"/>
    </source>
</evidence>
<dbReference type="Pfam" id="PF00633">
    <property type="entry name" value="HHH"/>
    <property type="match status" value="1"/>
</dbReference>
<keyword evidence="3 10" id="KW-0479">Metal-binding</keyword>
<evidence type="ECO:0000256" key="8">
    <source>
        <dbReference type="ARBA" id="ARBA00023204"/>
    </source>
</evidence>
<dbReference type="SMART" id="SM00478">
    <property type="entry name" value="ENDO3c"/>
    <property type="match status" value="1"/>
</dbReference>
<protein>
    <recommendedName>
        <fullName evidence="10">Endonuclease III</fullName>
        <ecNumber evidence="10">4.2.99.18</ecNumber>
    </recommendedName>
    <alternativeName>
        <fullName evidence="10">DNA-(apurinic or apyrimidinic site) lyase</fullName>
    </alternativeName>
</protein>
<sequence length="222" mass="24621">MDLSSERFLKILDILEEEYRETPSMLDYRSPFELLIAVILSAQTTDEQVNVILPALFGRFPTPRELAAAPQEEVEGLIHSVGFFRRKSQSIIGAARHLLNYHEGMVPDSMESLVKIPGVGRKSAGVVLLHIYGEPAIIVDTHFGRVVRRLGFSRALDPVRIERDVAEVLPRQHWNAASMRLNYHGRRFCFSRKPACDGCPLAGLCPSRGEGSAAGEGQGEPS</sequence>
<dbReference type="GO" id="GO:0140078">
    <property type="term" value="F:class I DNA-(apurinic or apyrimidinic site) endonuclease activity"/>
    <property type="evidence" value="ECO:0007669"/>
    <property type="project" value="UniProtKB-EC"/>
</dbReference>
<dbReference type="RefSeq" id="WP_103681085.1">
    <property type="nucleotide sequence ID" value="NZ_LPWH01000122.1"/>
</dbReference>
<organism evidence="12 13">
    <name type="scientific">Alkalispirochaeta sphaeroplastigenens</name>
    <dbReference type="NCBI Taxonomy" id="1187066"/>
    <lineage>
        <taxon>Bacteria</taxon>
        <taxon>Pseudomonadati</taxon>
        <taxon>Spirochaetota</taxon>
        <taxon>Spirochaetia</taxon>
        <taxon>Spirochaetales</taxon>
        <taxon>Spirochaetaceae</taxon>
        <taxon>Alkalispirochaeta</taxon>
    </lineage>
</organism>
<dbReference type="GO" id="GO:0006285">
    <property type="term" value="P:base-excision repair, AP site formation"/>
    <property type="evidence" value="ECO:0007669"/>
    <property type="project" value="TreeGrafter"/>
</dbReference>
<keyword evidence="5 10" id="KW-0378">Hydrolase</keyword>
<keyword evidence="9 10" id="KW-0326">Glycosidase</keyword>
<dbReference type="EMBL" id="LPWH01000122">
    <property type="protein sequence ID" value="POQ98483.1"/>
    <property type="molecule type" value="Genomic_DNA"/>
</dbReference>
<dbReference type="InterPro" id="IPR005759">
    <property type="entry name" value="Nth"/>
</dbReference>
<dbReference type="CDD" id="cd00056">
    <property type="entry name" value="ENDO3c"/>
    <property type="match status" value="1"/>
</dbReference>
<comment type="cofactor">
    <cofactor evidence="10">
        <name>[4Fe-4S] cluster</name>
        <dbReference type="ChEBI" id="CHEBI:49883"/>
    </cofactor>
    <text evidence="10">Binds 1 [4Fe-4S] cluster.</text>
</comment>
<evidence type="ECO:0000256" key="9">
    <source>
        <dbReference type="ARBA" id="ARBA00023295"/>
    </source>
</evidence>
<dbReference type="InterPro" id="IPR004035">
    <property type="entry name" value="Endouclease-III_FeS-bd_BS"/>
</dbReference>
<evidence type="ECO:0000256" key="10">
    <source>
        <dbReference type="HAMAP-Rule" id="MF_00942"/>
    </source>
</evidence>
<dbReference type="PIRSF" id="PIRSF001435">
    <property type="entry name" value="Nth"/>
    <property type="match status" value="1"/>
</dbReference>
<proteinExistence type="inferred from homology"/>
<dbReference type="AlphaFoldDB" id="A0A2S4JG37"/>
<dbReference type="GO" id="GO:0003677">
    <property type="term" value="F:DNA binding"/>
    <property type="evidence" value="ECO:0007669"/>
    <property type="project" value="UniProtKB-UniRule"/>
</dbReference>
<dbReference type="GO" id="GO:0046872">
    <property type="term" value="F:metal ion binding"/>
    <property type="evidence" value="ECO:0007669"/>
    <property type="project" value="UniProtKB-KW"/>
</dbReference>
<keyword evidence="10" id="KW-0238">DNA-binding</keyword>
<dbReference type="PANTHER" id="PTHR10359">
    <property type="entry name" value="A/G-SPECIFIC ADENINE GLYCOSYLASE/ENDONUCLEASE III"/>
    <property type="match status" value="1"/>
</dbReference>
<dbReference type="PROSITE" id="PS00764">
    <property type="entry name" value="ENDONUCLEASE_III_1"/>
    <property type="match status" value="1"/>
</dbReference>
<keyword evidence="12" id="KW-0540">Nuclease</keyword>
<keyword evidence="13" id="KW-1185">Reference proteome</keyword>
<dbReference type="PANTHER" id="PTHR10359:SF18">
    <property type="entry name" value="ENDONUCLEASE III"/>
    <property type="match status" value="1"/>
</dbReference>
<dbReference type="GO" id="GO:0051539">
    <property type="term" value="F:4 iron, 4 sulfur cluster binding"/>
    <property type="evidence" value="ECO:0007669"/>
    <property type="project" value="UniProtKB-UniRule"/>
</dbReference>
<dbReference type="Pfam" id="PF00730">
    <property type="entry name" value="HhH-GPD"/>
    <property type="match status" value="1"/>
</dbReference>
<dbReference type="OrthoDB" id="9800977at2"/>
<dbReference type="InterPro" id="IPR023170">
    <property type="entry name" value="HhH_base_excis_C"/>
</dbReference>
<feature type="binding site" evidence="10">
    <location>
        <position position="199"/>
    </location>
    <ligand>
        <name>[4Fe-4S] cluster</name>
        <dbReference type="ChEBI" id="CHEBI:49883"/>
    </ligand>
</feature>
<keyword evidence="12" id="KW-0255">Endonuclease</keyword>
<comment type="function">
    <text evidence="10">DNA repair enzyme that has both DNA N-glycosylase activity and AP-lyase activity. The DNA N-glycosylase activity releases various damaged pyrimidines from DNA by cleaving the N-glycosidic bond, leaving an AP (apurinic/apyrimidinic) site. The AP-lyase activity cleaves the phosphodiester bond 3' to the AP site by a beta-elimination, leaving a 3'-terminal unsaturated sugar and a product with a terminal 5'-phosphate.</text>
</comment>
<name>A0A2S4JG37_9SPIO</name>
<dbReference type="HAMAP" id="MF_00942">
    <property type="entry name" value="Nth"/>
    <property type="match status" value="1"/>
</dbReference>
<dbReference type="SUPFAM" id="SSF48150">
    <property type="entry name" value="DNA-glycosylase"/>
    <property type="match status" value="1"/>
</dbReference>
<keyword evidence="10" id="KW-0456">Lyase</keyword>
<feature type="binding site" evidence="10">
    <location>
        <position position="189"/>
    </location>
    <ligand>
        <name>[4Fe-4S] cluster</name>
        <dbReference type="ChEBI" id="CHEBI:49883"/>
    </ligand>
</feature>
<feature type="binding site" evidence="10">
    <location>
        <position position="205"/>
    </location>
    <ligand>
        <name>[4Fe-4S] cluster</name>
        <dbReference type="ChEBI" id="CHEBI:49883"/>
    </ligand>
</feature>
<comment type="similarity">
    <text evidence="1 10">Belongs to the Nth/MutY family.</text>
</comment>
<reference evidence="13" key="1">
    <citation type="submission" date="2015-12" db="EMBL/GenBank/DDBJ databases">
        <authorList>
            <person name="Lodha T.D."/>
            <person name="Chintalapati S."/>
            <person name="Chintalapati V.R."/>
            <person name="Sravanthi T."/>
        </authorList>
    </citation>
    <scope>NUCLEOTIDE SEQUENCE [LARGE SCALE GENOMIC DNA]</scope>
    <source>
        <strain evidence="13">JC133</strain>
    </source>
</reference>
<keyword evidence="6 10" id="KW-0408">Iron</keyword>
<dbReference type="Proteomes" id="UP000237350">
    <property type="component" value="Unassembled WGS sequence"/>
</dbReference>
<dbReference type="InterPro" id="IPR004036">
    <property type="entry name" value="Endonuclease-III-like_CS2"/>
</dbReference>
<dbReference type="InterPro" id="IPR011257">
    <property type="entry name" value="DNA_glycosylase"/>
</dbReference>
<keyword evidence="2 10" id="KW-0004">4Fe-4S</keyword>
<comment type="catalytic activity">
    <reaction evidence="10">
        <text>2'-deoxyribonucleotide-(2'-deoxyribose 5'-phosphate)-2'-deoxyribonucleotide-DNA = a 3'-end 2'-deoxyribonucleotide-(2,3-dehydro-2,3-deoxyribose 5'-phosphate)-DNA + a 5'-end 5'-phospho-2'-deoxyribonucleoside-DNA + H(+)</text>
        <dbReference type="Rhea" id="RHEA:66592"/>
        <dbReference type="Rhea" id="RHEA-COMP:13180"/>
        <dbReference type="Rhea" id="RHEA-COMP:16897"/>
        <dbReference type="Rhea" id="RHEA-COMP:17067"/>
        <dbReference type="ChEBI" id="CHEBI:15378"/>
        <dbReference type="ChEBI" id="CHEBI:136412"/>
        <dbReference type="ChEBI" id="CHEBI:157695"/>
        <dbReference type="ChEBI" id="CHEBI:167181"/>
        <dbReference type="EC" id="4.2.99.18"/>
    </reaction>
</comment>
<dbReference type="Pfam" id="PF10576">
    <property type="entry name" value="EndIII_4Fe-2S"/>
    <property type="match status" value="1"/>
</dbReference>
<dbReference type="EC" id="4.2.99.18" evidence="10"/>
<dbReference type="InterPro" id="IPR003265">
    <property type="entry name" value="HhH-GPD_domain"/>
</dbReference>
<evidence type="ECO:0000313" key="13">
    <source>
        <dbReference type="Proteomes" id="UP000237350"/>
    </source>
</evidence>
<dbReference type="InterPro" id="IPR003651">
    <property type="entry name" value="Endonuclease3_FeS-loop_motif"/>
</dbReference>
<evidence type="ECO:0000256" key="1">
    <source>
        <dbReference type="ARBA" id="ARBA00008343"/>
    </source>
</evidence>
<keyword evidence="8 10" id="KW-0234">DNA repair</keyword>
<dbReference type="Gene3D" id="1.10.340.30">
    <property type="entry name" value="Hypothetical protein, domain 2"/>
    <property type="match status" value="1"/>
</dbReference>
<gene>
    <name evidence="10" type="primary">nth</name>
    <name evidence="12" type="ORF">AU468_12895</name>
</gene>
<dbReference type="NCBIfam" id="TIGR01083">
    <property type="entry name" value="nth"/>
    <property type="match status" value="1"/>
</dbReference>
<dbReference type="Gene3D" id="1.10.1670.10">
    <property type="entry name" value="Helix-hairpin-Helix base-excision DNA repair enzymes (C-terminal)"/>
    <property type="match status" value="1"/>
</dbReference>
<dbReference type="SMART" id="SM00525">
    <property type="entry name" value="FES"/>
    <property type="match status" value="1"/>
</dbReference>
<comment type="caution">
    <text evidence="12">The sequence shown here is derived from an EMBL/GenBank/DDBJ whole genome shotgun (WGS) entry which is preliminary data.</text>
</comment>
<dbReference type="FunFam" id="1.10.340.30:FF:000001">
    <property type="entry name" value="Endonuclease III"/>
    <property type="match status" value="1"/>
</dbReference>